<name>A0A0E9S699_ANGAN</name>
<dbReference type="EMBL" id="GBXM01071638">
    <property type="protein sequence ID" value="JAH36939.1"/>
    <property type="molecule type" value="Transcribed_RNA"/>
</dbReference>
<reference evidence="1" key="2">
    <citation type="journal article" date="2015" name="Fish Shellfish Immunol.">
        <title>Early steps in the European eel (Anguilla anguilla)-Vibrio vulnificus interaction in the gills: Role of the RtxA13 toxin.</title>
        <authorList>
            <person name="Callol A."/>
            <person name="Pajuelo D."/>
            <person name="Ebbesson L."/>
            <person name="Teles M."/>
            <person name="MacKenzie S."/>
            <person name="Amaro C."/>
        </authorList>
    </citation>
    <scope>NUCLEOTIDE SEQUENCE</scope>
</reference>
<reference evidence="1" key="1">
    <citation type="submission" date="2014-11" db="EMBL/GenBank/DDBJ databases">
        <authorList>
            <person name="Amaro Gonzalez C."/>
        </authorList>
    </citation>
    <scope>NUCLEOTIDE SEQUENCE</scope>
</reference>
<organism evidence="1">
    <name type="scientific">Anguilla anguilla</name>
    <name type="common">European freshwater eel</name>
    <name type="synonym">Muraena anguilla</name>
    <dbReference type="NCBI Taxonomy" id="7936"/>
    <lineage>
        <taxon>Eukaryota</taxon>
        <taxon>Metazoa</taxon>
        <taxon>Chordata</taxon>
        <taxon>Craniata</taxon>
        <taxon>Vertebrata</taxon>
        <taxon>Euteleostomi</taxon>
        <taxon>Actinopterygii</taxon>
        <taxon>Neopterygii</taxon>
        <taxon>Teleostei</taxon>
        <taxon>Anguilliformes</taxon>
        <taxon>Anguillidae</taxon>
        <taxon>Anguilla</taxon>
    </lineage>
</organism>
<evidence type="ECO:0000313" key="1">
    <source>
        <dbReference type="EMBL" id="JAH36939.1"/>
    </source>
</evidence>
<sequence length="46" mass="5438">MISDTLVSKRNLYISDWNRFYSLYEQCVLAIKRHLCDRVGPVVGFM</sequence>
<dbReference type="AlphaFoldDB" id="A0A0E9S699"/>
<accession>A0A0E9S699</accession>
<proteinExistence type="predicted"/>
<protein>
    <submittedName>
        <fullName evidence="1">Uncharacterized protein</fullName>
    </submittedName>
</protein>